<name>A0ABN9RBE8_9DINO</name>
<organism evidence="2 3">
    <name type="scientific">Prorocentrum cordatum</name>
    <dbReference type="NCBI Taxonomy" id="2364126"/>
    <lineage>
        <taxon>Eukaryota</taxon>
        <taxon>Sar</taxon>
        <taxon>Alveolata</taxon>
        <taxon>Dinophyceae</taxon>
        <taxon>Prorocentrales</taxon>
        <taxon>Prorocentraceae</taxon>
        <taxon>Prorocentrum</taxon>
    </lineage>
</organism>
<sequence length="671" mass="74857">MASARNSRADSFARFFSVPDDRGITFEEAIVRTKDKKRGPLLSQPIVKNLMPEDFGPDQTWLGNFPMVPAGGSTKLAQWMDFVHPYEGPRPYVEQDQHEQRMAKLKELEGIAMSNYYENYPDNLKPANKSILPFTMQTFITKNPDNTRSLLKLFTREKDNEIKYSDAFQMCHGSMYKVDYGKHFRDGSRALQYLFERLPGFQVRYYAVVDSCAPKRPTDVQLPKGFEYIKEHGPKSNMDNAALEFAEIACDDPESPIYGWPKSLVERSCLNRGKSAAAAREQTFKHLTLWDIRGWFLMCVLAPILGSWRRKSFIFLGESGFGKSPLAKVLAMLFSMRHVENDNIDEEPGFRLCNSFEHLRHEVGEREVTEVFDDGDLEQQGQAKLKAFHDDAEREAVRPSFNANLSKKNLMALFKRSNLVQFDKRGVFARPAGIEEVPVPFIACQIEGKPDILTDECKEHCGNFLENGNIPAPDDYDEKMAWSMAYLKVCMAGQTPPPIKTAMTRSIVNASRGSAGLYQNKATVVESRPTTHQLENMLASSGSAGAQPTEAAAEQLEQEQLEQVMRQSAEAIPLGPGEWQGRGAGGVAVKEEKEDSPRVRGRWGKRLAPHTGPPINITDSSQSPNKLMKTSNGDSRDEDLNLDEVVGAALEDQGEIDAAPPAAAAAGDGAD</sequence>
<gene>
    <name evidence="2" type="ORF">PCOR1329_LOCUS19311</name>
</gene>
<evidence type="ECO:0000313" key="3">
    <source>
        <dbReference type="Proteomes" id="UP001189429"/>
    </source>
</evidence>
<feature type="compositionally biased region" description="Basic residues" evidence="1">
    <location>
        <begin position="599"/>
        <end position="608"/>
    </location>
</feature>
<feature type="compositionally biased region" description="Low complexity" evidence="1">
    <location>
        <begin position="657"/>
        <end position="671"/>
    </location>
</feature>
<proteinExistence type="predicted"/>
<protein>
    <submittedName>
        <fullName evidence="2">Uncharacterized protein</fullName>
    </submittedName>
</protein>
<feature type="compositionally biased region" description="Basic and acidic residues" evidence="1">
    <location>
        <begin position="589"/>
        <end position="598"/>
    </location>
</feature>
<dbReference type="Proteomes" id="UP001189429">
    <property type="component" value="Unassembled WGS sequence"/>
</dbReference>
<comment type="caution">
    <text evidence="2">The sequence shown here is derived from an EMBL/GenBank/DDBJ whole genome shotgun (WGS) entry which is preliminary data.</text>
</comment>
<evidence type="ECO:0000256" key="1">
    <source>
        <dbReference type="SAM" id="MobiDB-lite"/>
    </source>
</evidence>
<feature type="compositionally biased region" description="Polar residues" evidence="1">
    <location>
        <begin position="617"/>
        <end position="633"/>
    </location>
</feature>
<reference evidence="2" key="1">
    <citation type="submission" date="2023-10" db="EMBL/GenBank/DDBJ databases">
        <authorList>
            <person name="Chen Y."/>
            <person name="Shah S."/>
            <person name="Dougan E. K."/>
            <person name="Thang M."/>
            <person name="Chan C."/>
        </authorList>
    </citation>
    <scope>NUCLEOTIDE SEQUENCE [LARGE SCALE GENOMIC DNA]</scope>
</reference>
<feature type="region of interest" description="Disordered" evidence="1">
    <location>
        <begin position="572"/>
        <end position="671"/>
    </location>
</feature>
<evidence type="ECO:0000313" key="2">
    <source>
        <dbReference type="EMBL" id="CAK0816294.1"/>
    </source>
</evidence>
<keyword evidence="3" id="KW-1185">Reference proteome</keyword>
<accession>A0ABN9RBE8</accession>
<dbReference type="EMBL" id="CAUYUJ010006154">
    <property type="protein sequence ID" value="CAK0816294.1"/>
    <property type="molecule type" value="Genomic_DNA"/>
</dbReference>